<dbReference type="Pfam" id="PF04422">
    <property type="entry name" value="FrhB_FdhB_N"/>
    <property type="match status" value="1"/>
</dbReference>
<feature type="region of interest" description="Disordered" evidence="1">
    <location>
        <begin position="289"/>
        <end position="311"/>
    </location>
</feature>
<keyword evidence="5" id="KW-1185">Reference proteome</keyword>
<sequence length="311" mass="32765">MLTALAGWLVENGEIVQFVGAGPSLDARRTVPVSIGTKEEALAAAGSRYAPVSNAARATFAASDGLIGKPCEASAVRALAERVGSAPLVLSFFCAGTPNQFATDDLVELLGLPDAGITSLRYRGHGWPGAFVASDGNTVRSMSYDESWGKHLGPTMQWRCKLCADGVGESADIVAGDFWDIDERGYPLFTEGDGRSAVTARTERGADVVRRAIAAGVLIADEVGADEVAAVQPSQRKRRTSLAGRLAGCLSAGRRVPRYHGFGLLALAARDVRENLRAARGGRRRIVASRRSPVPDDTDRRDRASTGSLGG</sequence>
<name>A0A1I1HZ38_9ACTN</name>
<dbReference type="AlphaFoldDB" id="A0A1I1HZ38"/>
<feature type="domain" description="Coenzyme F420 hydrogenase/dehydrogenase beta subunit C-terminal" evidence="3">
    <location>
        <begin position="66"/>
        <end position="222"/>
    </location>
</feature>
<dbReference type="Pfam" id="PF04432">
    <property type="entry name" value="FrhB_FdhB_C"/>
    <property type="match status" value="1"/>
</dbReference>
<dbReference type="GO" id="GO:0090415">
    <property type="term" value="F:7-hydroxymethyl chlorophyll a reductase activity"/>
    <property type="evidence" value="ECO:0007669"/>
    <property type="project" value="TreeGrafter"/>
</dbReference>
<dbReference type="InterPro" id="IPR045220">
    <property type="entry name" value="FRHB/FDHB/HCAR-like"/>
</dbReference>
<dbReference type="STRING" id="574651.SAMN04487968_1057"/>
<gene>
    <name evidence="4" type="ORF">SAMN04487968_1057</name>
</gene>
<feature type="domain" description="Coenzyme F420 hydrogenase/dehydrogenase beta subunit N-terminal" evidence="2">
    <location>
        <begin position="1"/>
        <end position="55"/>
    </location>
</feature>
<proteinExistence type="predicted"/>
<protein>
    <submittedName>
        <fullName evidence="4">Coenzyme F420 hydrogenase subunit beta</fullName>
    </submittedName>
</protein>
<dbReference type="EMBL" id="FOLB01000005">
    <property type="protein sequence ID" value="SFC27228.1"/>
    <property type="molecule type" value="Genomic_DNA"/>
</dbReference>
<feature type="compositionally biased region" description="Basic and acidic residues" evidence="1">
    <location>
        <begin position="293"/>
        <end position="304"/>
    </location>
</feature>
<evidence type="ECO:0000313" key="4">
    <source>
        <dbReference type="EMBL" id="SFC27228.1"/>
    </source>
</evidence>
<reference evidence="4 5" key="1">
    <citation type="submission" date="2016-10" db="EMBL/GenBank/DDBJ databases">
        <authorList>
            <person name="de Groot N.N."/>
        </authorList>
    </citation>
    <scope>NUCLEOTIDE SEQUENCE [LARGE SCALE GENOMIC DNA]</scope>
    <source>
        <strain evidence="4 5">CGMCC 1.7056</strain>
    </source>
</reference>
<dbReference type="GO" id="GO:0033354">
    <property type="term" value="P:chlorophyll cycle"/>
    <property type="evidence" value="ECO:0007669"/>
    <property type="project" value="TreeGrafter"/>
</dbReference>
<organism evidence="4 5">
    <name type="scientific">Nocardioides terrae</name>
    <dbReference type="NCBI Taxonomy" id="574651"/>
    <lineage>
        <taxon>Bacteria</taxon>
        <taxon>Bacillati</taxon>
        <taxon>Actinomycetota</taxon>
        <taxon>Actinomycetes</taxon>
        <taxon>Propionibacteriales</taxon>
        <taxon>Nocardioidaceae</taxon>
        <taxon>Nocardioides</taxon>
    </lineage>
</organism>
<evidence type="ECO:0000313" key="5">
    <source>
        <dbReference type="Proteomes" id="UP000198832"/>
    </source>
</evidence>
<accession>A0A1I1HZ38</accession>
<evidence type="ECO:0000259" key="2">
    <source>
        <dbReference type="Pfam" id="PF04422"/>
    </source>
</evidence>
<dbReference type="Proteomes" id="UP000198832">
    <property type="component" value="Unassembled WGS sequence"/>
</dbReference>
<dbReference type="PANTHER" id="PTHR31332">
    <property type="entry name" value="7-HYDROXYMETHYL CHLOROPHYLL A REDUCTASE, CHLOROPLASTIC"/>
    <property type="match status" value="1"/>
</dbReference>
<dbReference type="PANTHER" id="PTHR31332:SF0">
    <property type="entry name" value="7-HYDROXYMETHYL CHLOROPHYLL A REDUCTASE, CHLOROPLASTIC"/>
    <property type="match status" value="1"/>
</dbReference>
<evidence type="ECO:0000256" key="1">
    <source>
        <dbReference type="SAM" id="MobiDB-lite"/>
    </source>
</evidence>
<evidence type="ECO:0000259" key="3">
    <source>
        <dbReference type="Pfam" id="PF04432"/>
    </source>
</evidence>
<dbReference type="InterPro" id="IPR007525">
    <property type="entry name" value="FrhB_FdhB_C"/>
</dbReference>
<dbReference type="InterPro" id="IPR007516">
    <property type="entry name" value="Co_F420_Hydgase/DH_bsu_N"/>
</dbReference>